<dbReference type="EMBL" id="KE525103">
    <property type="protein sequence ID" value="KFB41552.1"/>
    <property type="molecule type" value="Genomic_DNA"/>
</dbReference>
<evidence type="ECO:0000313" key="3">
    <source>
        <dbReference type="EMBL" id="KFB41552.1"/>
    </source>
</evidence>
<keyword evidence="1" id="KW-0732">Signal</keyword>
<dbReference type="AlphaFoldDB" id="A0A084VUA8"/>
<accession>A0A084VUA8</accession>
<dbReference type="SMART" id="SM00034">
    <property type="entry name" value="CLECT"/>
    <property type="match status" value="1"/>
</dbReference>
<reference evidence="4" key="2">
    <citation type="submission" date="2020-05" db="UniProtKB">
        <authorList>
            <consortium name="EnsemblMetazoa"/>
        </authorList>
    </citation>
    <scope>IDENTIFICATION</scope>
</reference>
<keyword evidence="5" id="KW-1185">Reference proteome</keyword>
<evidence type="ECO:0000313" key="5">
    <source>
        <dbReference type="Proteomes" id="UP000030765"/>
    </source>
</evidence>
<dbReference type="EnsemblMetazoa" id="ASIC009151-RA">
    <property type="protein sequence ID" value="ASIC009151-PA"/>
    <property type="gene ID" value="ASIC009151"/>
</dbReference>
<dbReference type="CDD" id="cd00037">
    <property type="entry name" value="CLECT"/>
    <property type="match status" value="1"/>
</dbReference>
<proteinExistence type="predicted"/>
<sequence length="187" mass="20576">MRARQVYVLPIVGMLAVCSLAASVPSSSSDEKASIRSEAAESDQRAFPVNHLPPLTYSSKKYTAYLEVVNFFQAWQLCRDKGKRLAAIESYDDHKAVREAILPYAGFEAAFWTAGTNLGAKPAETGTYYWITNDRPVGYLSGFENWLTGVTVTDSDQCIALFLGSALWIAGTCDTNAFYVCEESQDV</sequence>
<evidence type="ECO:0000256" key="1">
    <source>
        <dbReference type="SAM" id="SignalP"/>
    </source>
</evidence>
<evidence type="ECO:0000259" key="2">
    <source>
        <dbReference type="PROSITE" id="PS50041"/>
    </source>
</evidence>
<dbReference type="VEuPathDB" id="VectorBase:ASIS016874"/>
<feature type="domain" description="C-type lectin" evidence="2">
    <location>
        <begin position="57"/>
        <end position="182"/>
    </location>
</feature>
<evidence type="ECO:0000313" key="4">
    <source>
        <dbReference type="EnsemblMetazoa" id="ASIC009151-PA"/>
    </source>
</evidence>
<feature type="chain" id="PRO_5001783947" evidence="1">
    <location>
        <begin position="22"/>
        <end position="187"/>
    </location>
</feature>
<protein>
    <submittedName>
        <fullName evidence="3">AGAP004811-PA-like protein</fullName>
    </submittedName>
    <submittedName>
        <fullName evidence="4">C-type lectin domain-containing protein</fullName>
    </submittedName>
</protein>
<dbReference type="InterPro" id="IPR001304">
    <property type="entry name" value="C-type_lectin-like"/>
</dbReference>
<dbReference type="PROSITE" id="PS50041">
    <property type="entry name" value="C_TYPE_LECTIN_2"/>
    <property type="match status" value="1"/>
</dbReference>
<dbReference type="Gene3D" id="3.10.100.10">
    <property type="entry name" value="Mannose-Binding Protein A, subunit A"/>
    <property type="match status" value="1"/>
</dbReference>
<dbReference type="OrthoDB" id="7357196at2759"/>
<dbReference type="VEuPathDB" id="VectorBase:ASIC009151"/>
<organism evidence="3">
    <name type="scientific">Anopheles sinensis</name>
    <name type="common">Mosquito</name>
    <dbReference type="NCBI Taxonomy" id="74873"/>
    <lineage>
        <taxon>Eukaryota</taxon>
        <taxon>Metazoa</taxon>
        <taxon>Ecdysozoa</taxon>
        <taxon>Arthropoda</taxon>
        <taxon>Hexapoda</taxon>
        <taxon>Insecta</taxon>
        <taxon>Pterygota</taxon>
        <taxon>Neoptera</taxon>
        <taxon>Endopterygota</taxon>
        <taxon>Diptera</taxon>
        <taxon>Nematocera</taxon>
        <taxon>Culicoidea</taxon>
        <taxon>Culicidae</taxon>
        <taxon>Anophelinae</taxon>
        <taxon>Anopheles</taxon>
    </lineage>
</organism>
<dbReference type="OMA" id="FYWITND"/>
<name>A0A084VUA8_ANOSI</name>
<gene>
    <name evidence="3" type="ORF">ZHAS_00009151</name>
</gene>
<reference evidence="3 5" key="1">
    <citation type="journal article" date="2014" name="BMC Genomics">
        <title>Genome sequence of Anopheles sinensis provides insight into genetics basis of mosquito competence for malaria parasites.</title>
        <authorList>
            <person name="Zhou D."/>
            <person name="Zhang D."/>
            <person name="Ding G."/>
            <person name="Shi L."/>
            <person name="Hou Q."/>
            <person name="Ye Y."/>
            <person name="Xu Y."/>
            <person name="Zhou H."/>
            <person name="Xiong C."/>
            <person name="Li S."/>
            <person name="Yu J."/>
            <person name="Hong S."/>
            <person name="Yu X."/>
            <person name="Zou P."/>
            <person name="Chen C."/>
            <person name="Chang X."/>
            <person name="Wang W."/>
            <person name="Lv Y."/>
            <person name="Sun Y."/>
            <person name="Ma L."/>
            <person name="Shen B."/>
            <person name="Zhu C."/>
        </authorList>
    </citation>
    <scope>NUCLEOTIDE SEQUENCE [LARGE SCALE GENOMIC DNA]</scope>
</reference>
<dbReference type="SUPFAM" id="SSF56436">
    <property type="entry name" value="C-type lectin-like"/>
    <property type="match status" value="1"/>
</dbReference>
<dbReference type="EMBL" id="ATLV01016712">
    <property type="status" value="NOT_ANNOTATED_CDS"/>
    <property type="molecule type" value="Genomic_DNA"/>
</dbReference>
<dbReference type="InterPro" id="IPR016186">
    <property type="entry name" value="C-type_lectin-like/link_sf"/>
</dbReference>
<dbReference type="STRING" id="74873.A0A084VUA8"/>
<dbReference type="InterPro" id="IPR016187">
    <property type="entry name" value="CTDL_fold"/>
</dbReference>
<dbReference type="Pfam" id="PF00059">
    <property type="entry name" value="Lectin_C"/>
    <property type="match status" value="1"/>
</dbReference>
<feature type="signal peptide" evidence="1">
    <location>
        <begin position="1"/>
        <end position="21"/>
    </location>
</feature>
<dbReference type="Proteomes" id="UP000030765">
    <property type="component" value="Unassembled WGS sequence"/>
</dbReference>